<name>A0A0S3R5F6_PHAAN</name>
<evidence type="ECO:0000313" key="2">
    <source>
        <dbReference type="EMBL" id="BAT75814.1"/>
    </source>
</evidence>
<keyword evidence="3" id="KW-1185">Reference proteome</keyword>
<proteinExistence type="predicted"/>
<dbReference type="Proteomes" id="UP000291084">
    <property type="component" value="Chromosome 1"/>
</dbReference>
<evidence type="ECO:0000256" key="1">
    <source>
        <dbReference type="SAM" id="MobiDB-lite"/>
    </source>
</evidence>
<evidence type="ECO:0000313" key="3">
    <source>
        <dbReference type="Proteomes" id="UP000291084"/>
    </source>
</evidence>
<reference evidence="2 3" key="1">
    <citation type="journal article" date="2015" name="Sci. Rep.">
        <title>The power of single molecule real-time sequencing technology in the de novo assembly of a eukaryotic genome.</title>
        <authorList>
            <person name="Sakai H."/>
            <person name="Naito K."/>
            <person name="Ogiso-Tanaka E."/>
            <person name="Takahashi Y."/>
            <person name="Iseki K."/>
            <person name="Muto C."/>
            <person name="Satou K."/>
            <person name="Teruya K."/>
            <person name="Shiroma A."/>
            <person name="Shimoji M."/>
            <person name="Hirano T."/>
            <person name="Itoh T."/>
            <person name="Kaga A."/>
            <person name="Tomooka N."/>
        </authorList>
    </citation>
    <scope>NUCLEOTIDE SEQUENCE [LARGE SCALE GENOMIC DNA]</scope>
    <source>
        <strain evidence="3">cv. Shumari</strain>
    </source>
</reference>
<dbReference type="EMBL" id="AP015034">
    <property type="protein sequence ID" value="BAT75814.1"/>
    <property type="molecule type" value="Genomic_DNA"/>
</dbReference>
<protein>
    <submittedName>
        <fullName evidence="2">Uncharacterized protein</fullName>
    </submittedName>
</protein>
<dbReference type="AlphaFoldDB" id="A0A0S3R5F6"/>
<organism evidence="2 3">
    <name type="scientific">Vigna angularis var. angularis</name>
    <dbReference type="NCBI Taxonomy" id="157739"/>
    <lineage>
        <taxon>Eukaryota</taxon>
        <taxon>Viridiplantae</taxon>
        <taxon>Streptophyta</taxon>
        <taxon>Embryophyta</taxon>
        <taxon>Tracheophyta</taxon>
        <taxon>Spermatophyta</taxon>
        <taxon>Magnoliopsida</taxon>
        <taxon>eudicotyledons</taxon>
        <taxon>Gunneridae</taxon>
        <taxon>Pentapetalae</taxon>
        <taxon>rosids</taxon>
        <taxon>fabids</taxon>
        <taxon>Fabales</taxon>
        <taxon>Fabaceae</taxon>
        <taxon>Papilionoideae</taxon>
        <taxon>50 kb inversion clade</taxon>
        <taxon>NPAAA clade</taxon>
        <taxon>indigoferoid/millettioid clade</taxon>
        <taxon>Phaseoleae</taxon>
        <taxon>Vigna</taxon>
    </lineage>
</organism>
<sequence length="176" mass="20312">MGNRLNFKTFFEPIINFIEIVRGLPYHQCTTHHAITSVARHCHQTKPWRFSSGKAGKKKKQPKDDPSTVENELRFSFMEELMDRARNHDSNGVLEVIYDMIVASLSPDPRSFHGLIVSHALNGHEEMESLRRELVVGLRPVHETFMALVRLFGSKRRAIRGLKITGDMQDLNYDIR</sequence>
<feature type="region of interest" description="Disordered" evidence="1">
    <location>
        <begin position="48"/>
        <end position="69"/>
    </location>
</feature>
<accession>A0A0S3R5F6</accession>
<gene>
    <name evidence="2" type="primary">Vigan.01G373700</name>
    <name evidence="2" type="ORF">VIGAN_01373700</name>
</gene>